<protein>
    <submittedName>
        <fullName evidence="2">Twin-arginine translocation signal domain-containing protein</fullName>
    </submittedName>
</protein>
<dbReference type="GeneID" id="76202487"/>
<dbReference type="InterPro" id="IPR019546">
    <property type="entry name" value="TAT_signal_bac_arc"/>
</dbReference>
<sequence length="151" mass="16561">MVDKDDDRSIESNRAPGDKSVPSRSRRGFLKQAAATSLVGLTGLTATTEIASATEPADNVETQAPNRITVWGLADFTNYIIYSTTPIWGGEHSSPGTDSPFEYPQAINYEGTWYDYGMDGTIYAENVDEFYFNGYVAVPDTTGISYIVDDF</sequence>
<name>A0ABD5YV51_9EURY</name>
<dbReference type="NCBIfam" id="TIGR01409">
    <property type="entry name" value="TAT_signal_seq"/>
    <property type="match status" value="1"/>
</dbReference>
<feature type="compositionally biased region" description="Basic and acidic residues" evidence="1">
    <location>
        <begin position="1"/>
        <end position="11"/>
    </location>
</feature>
<dbReference type="RefSeq" id="WP_248910692.1">
    <property type="nucleotide sequence ID" value="NZ_CP109981.1"/>
</dbReference>
<comment type="caution">
    <text evidence="2">The sequence shown here is derived from an EMBL/GenBank/DDBJ whole genome shotgun (WGS) entry which is preliminary data.</text>
</comment>
<dbReference type="AlphaFoldDB" id="A0ABD5YV51"/>
<evidence type="ECO:0000256" key="1">
    <source>
        <dbReference type="SAM" id="MobiDB-lite"/>
    </source>
</evidence>
<feature type="region of interest" description="Disordered" evidence="1">
    <location>
        <begin position="1"/>
        <end position="26"/>
    </location>
</feature>
<dbReference type="EMBL" id="JBHTAX010000005">
    <property type="protein sequence ID" value="MFC7192787.1"/>
    <property type="molecule type" value="Genomic_DNA"/>
</dbReference>
<accession>A0ABD5YV51</accession>
<evidence type="ECO:0000313" key="3">
    <source>
        <dbReference type="Proteomes" id="UP001596417"/>
    </source>
</evidence>
<reference evidence="2 3" key="1">
    <citation type="journal article" date="2019" name="Int. J. Syst. Evol. Microbiol.">
        <title>The Global Catalogue of Microorganisms (GCM) 10K type strain sequencing project: providing services to taxonomists for standard genome sequencing and annotation.</title>
        <authorList>
            <consortium name="The Broad Institute Genomics Platform"/>
            <consortium name="The Broad Institute Genome Sequencing Center for Infectious Disease"/>
            <person name="Wu L."/>
            <person name="Ma J."/>
        </authorList>
    </citation>
    <scope>NUCLEOTIDE SEQUENCE [LARGE SCALE GENOMIC DNA]</scope>
    <source>
        <strain evidence="2 3">RDMS1</strain>
    </source>
</reference>
<keyword evidence="3" id="KW-1185">Reference proteome</keyword>
<gene>
    <name evidence="2" type="ORF">ACFQL7_25250</name>
</gene>
<evidence type="ECO:0000313" key="2">
    <source>
        <dbReference type="EMBL" id="MFC7192787.1"/>
    </source>
</evidence>
<dbReference type="PROSITE" id="PS51318">
    <property type="entry name" value="TAT"/>
    <property type="match status" value="1"/>
</dbReference>
<organism evidence="2 3">
    <name type="scientific">Halocatena marina</name>
    <dbReference type="NCBI Taxonomy" id="2934937"/>
    <lineage>
        <taxon>Archaea</taxon>
        <taxon>Methanobacteriati</taxon>
        <taxon>Methanobacteriota</taxon>
        <taxon>Stenosarchaea group</taxon>
        <taxon>Halobacteria</taxon>
        <taxon>Halobacteriales</taxon>
        <taxon>Natronomonadaceae</taxon>
        <taxon>Halocatena</taxon>
    </lineage>
</organism>
<dbReference type="Proteomes" id="UP001596417">
    <property type="component" value="Unassembled WGS sequence"/>
</dbReference>
<proteinExistence type="predicted"/>
<dbReference type="InterPro" id="IPR006311">
    <property type="entry name" value="TAT_signal"/>
</dbReference>